<dbReference type="InterPro" id="IPR022740">
    <property type="entry name" value="Polyphenol_oxidase_C"/>
</dbReference>
<dbReference type="PANTHER" id="PTHR36608">
    <property type="entry name" value="POLYPHENOL OXIDASE C, CHLOROPLASTIC-LIKE"/>
    <property type="match status" value="1"/>
</dbReference>
<evidence type="ECO:0000256" key="1">
    <source>
        <dbReference type="SAM" id="MobiDB-lite"/>
    </source>
</evidence>
<feature type="region of interest" description="Disordered" evidence="1">
    <location>
        <begin position="1"/>
        <end position="20"/>
    </location>
</feature>
<protein>
    <recommendedName>
        <fullName evidence="2">Polyphenol oxidase C-terminal domain-containing protein</fullName>
    </recommendedName>
</protein>
<dbReference type="Pfam" id="PF12143">
    <property type="entry name" value="PPO1_KFDV"/>
    <property type="match status" value="1"/>
</dbReference>
<feature type="domain" description="Polyphenol oxidase C-terminal" evidence="2">
    <location>
        <begin position="31"/>
        <end position="165"/>
    </location>
</feature>
<evidence type="ECO:0000313" key="3">
    <source>
        <dbReference type="EMBL" id="KAK4364837.1"/>
    </source>
</evidence>
<keyword evidence="4" id="KW-1185">Reference proteome</keyword>
<proteinExistence type="predicted"/>
<comment type="caution">
    <text evidence="3">The sequence shown here is derived from an EMBL/GenBank/DDBJ whole genome shotgun (WGS) entry which is preliminary data.</text>
</comment>
<dbReference type="InterPro" id="IPR008922">
    <property type="entry name" value="Di-copper_centre_dom_sf"/>
</dbReference>
<dbReference type="GO" id="GO:0004097">
    <property type="term" value="F:catechol oxidase activity"/>
    <property type="evidence" value="ECO:0007669"/>
    <property type="project" value="InterPro"/>
</dbReference>
<dbReference type="SUPFAM" id="SSF48056">
    <property type="entry name" value="Di-copper centre-containing domain"/>
    <property type="match status" value="1"/>
</dbReference>
<evidence type="ECO:0000259" key="2">
    <source>
        <dbReference type="Pfam" id="PF12143"/>
    </source>
</evidence>
<name>A0AAE1VDJ2_9SOLA</name>
<dbReference type="Gene3D" id="1.10.1280.10">
    <property type="entry name" value="Di-copper center containing domain from catechol oxidase"/>
    <property type="match status" value="1"/>
</dbReference>
<sequence>MPTPWRNFKPTRKTTTGKVNTDSLRPVSQVFPLAKLDKAISFSINRPASSRTQKEKNEQEEMLTFNGVKYDDREYIRFDVLINAEKTVNANELELELDKVEFAGSYTSLPHVHANHNSCAEGSSFQLAITELLEDNGLEDEHTIAVTLVPKAGGKTICIKGAEITLEAWIYGVANVAPLASATPIPSPIPPTDNSCGTTEIGPNINVPYPCCPPKLDIDPIKVPYYKFPTGSKLHIRPAAHALDEEYMAKYNLAITKMKELDVKVPSDLRAPISIVLIAMVHTKLVAKSYKFTSRGCSSHSIDGACTSMRRYWVPLLVIQLLVCHIRIGTTQRACIHQPNVYPDLYDPRCNQNHCGLVISDLGH</sequence>
<evidence type="ECO:0000313" key="4">
    <source>
        <dbReference type="Proteomes" id="UP001291623"/>
    </source>
</evidence>
<gene>
    <name evidence="3" type="ORF">RND71_016195</name>
</gene>
<organism evidence="3 4">
    <name type="scientific">Anisodus tanguticus</name>
    <dbReference type="NCBI Taxonomy" id="243964"/>
    <lineage>
        <taxon>Eukaryota</taxon>
        <taxon>Viridiplantae</taxon>
        <taxon>Streptophyta</taxon>
        <taxon>Embryophyta</taxon>
        <taxon>Tracheophyta</taxon>
        <taxon>Spermatophyta</taxon>
        <taxon>Magnoliopsida</taxon>
        <taxon>eudicotyledons</taxon>
        <taxon>Gunneridae</taxon>
        <taxon>Pentapetalae</taxon>
        <taxon>asterids</taxon>
        <taxon>lamiids</taxon>
        <taxon>Solanales</taxon>
        <taxon>Solanaceae</taxon>
        <taxon>Solanoideae</taxon>
        <taxon>Hyoscyameae</taxon>
        <taxon>Anisodus</taxon>
    </lineage>
</organism>
<reference evidence="3" key="1">
    <citation type="submission" date="2023-12" db="EMBL/GenBank/DDBJ databases">
        <title>Genome assembly of Anisodus tanguticus.</title>
        <authorList>
            <person name="Wang Y.-J."/>
        </authorList>
    </citation>
    <scope>NUCLEOTIDE SEQUENCE</scope>
    <source>
        <strain evidence="3">KB-2021</strain>
        <tissue evidence="3">Leaf</tissue>
    </source>
</reference>
<dbReference type="AlphaFoldDB" id="A0AAE1VDJ2"/>
<dbReference type="PANTHER" id="PTHR36608:SF1">
    <property type="entry name" value="POLYPHENOL OXIDASE C, CHLOROPLASTIC-LIKE"/>
    <property type="match status" value="1"/>
</dbReference>
<accession>A0AAE1VDJ2</accession>
<dbReference type="Proteomes" id="UP001291623">
    <property type="component" value="Unassembled WGS sequence"/>
</dbReference>
<dbReference type="EMBL" id="JAVYJV010000008">
    <property type="protein sequence ID" value="KAK4364837.1"/>
    <property type="molecule type" value="Genomic_DNA"/>
</dbReference>